<dbReference type="EMBL" id="HBFR01037632">
    <property type="protein sequence ID" value="CAD8900209.1"/>
    <property type="molecule type" value="Transcribed_RNA"/>
</dbReference>
<dbReference type="AlphaFoldDB" id="A0A7S1BY26"/>
<gene>
    <name evidence="1" type="ORF">CHYS00102_LOCUS27426</name>
</gene>
<evidence type="ECO:0000313" key="1">
    <source>
        <dbReference type="EMBL" id="CAD8900209.1"/>
    </source>
</evidence>
<reference evidence="1" key="1">
    <citation type="submission" date="2021-01" db="EMBL/GenBank/DDBJ databases">
        <authorList>
            <person name="Corre E."/>
            <person name="Pelletier E."/>
            <person name="Niang G."/>
            <person name="Scheremetjew M."/>
            <person name="Finn R."/>
            <person name="Kale V."/>
            <person name="Holt S."/>
            <person name="Cochrane G."/>
            <person name="Meng A."/>
            <person name="Brown T."/>
            <person name="Cohen L."/>
        </authorList>
    </citation>
    <scope>NUCLEOTIDE SEQUENCE</scope>
    <source>
        <strain evidence="1">308</strain>
    </source>
</reference>
<name>A0A7S1BY26_9STRA</name>
<proteinExistence type="predicted"/>
<organism evidence="1">
    <name type="scientific">Corethron hystrix</name>
    <dbReference type="NCBI Taxonomy" id="216773"/>
    <lineage>
        <taxon>Eukaryota</taxon>
        <taxon>Sar</taxon>
        <taxon>Stramenopiles</taxon>
        <taxon>Ochrophyta</taxon>
        <taxon>Bacillariophyta</taxon>
        <taxon>Coscinodiscophyceae</taxon>
        <taxon>Corethrophycidae</taxon>
        <taxon>Corethrales</taxon>
        <taxon>Corethraceae</taxon>
        <taxon>Corethron</taxon>
    </lineage>
</organism>
<protein>
    <submittedName>
        <fullName evidence="1">Uncharacterized protein</fullName>
    </submittedName>
</protein>
<sequence length="207" mass="23779">MTRGLKRSRPTNNLSLMVKNIEDDKTTFGKYYAQCDVSKAPKKTRSFLLTNDDDIETRETTAHTTPPQLHRNEPLVFSDAWSKFFSPRCTTLEEGDFLIDCNTRMSNHAVNLRSGNPIESFRSVQVSEENMYACWDFDSKFVETSPVDSVSILKFPPSTYQNDFSFSRQTKRRKHSIHLNEEIAVVTPDIKPIEILTLSVPFFELGI</sequence>
<accession>A0A7S1BY26</accession>